<protein>
    <submittedName>
        <fullName evidence="1">Uncharacterized protein</fullName>
    </submittedName>
</protein>
<dbReference type="Proteomes" id="UP000031307">
    <property type="component" value="Unassembled WGS sequence"/>
</dbReference>
<dbReference type="PATRIC" id="fig|83552.4.peg.22"/>
<dbReference type="AlphaFoldDB" id="A0A0C1C5S8"/>
<proteinExistence type="predicted"/>
<evidence type="ECO:0000313" key="2">
    <source>
        <dbReference type="Proteomes" id="UP000031307"/>
    </source>
</evidence>
<organism evidence="1 2">
    <name type="scientific">Parachlamydia acanthamoebae</name>
    <dbReference type="NCBI Taxonomy" id="83552"/>
    <lineage>
        <taxon>Bacteria</taxon>
        <taxon>Pseudomonadati</taxon>
        <taxon>Chlamydiota</taxon>
        <taxon>Chlamydiia</taxon>
        <taxon>Parachlamydiales</taxon>
        <taxon>Parachlamydiaceae</taxon>
        <taxon>Parachlamydia</taxon>
    </lineage>
</organism>
<comment type="caution">
    <text evidence="1">The sequence shown here is derived from an EMBL/GenBank/DDBJ whole genome shotgun (WGS) entry which is preliminary data.</text>
</comment>
<reference evidence="1 2" key="1">
    <citation type="journal article" date="2014" name="Mol. Biol. Evol.">
        <title>Massive expansion of Ubiquitination-related gene families within the Chlamydiae.</title>
        <authorList>
            <person name="Domman D."/>
            <person name="Collingro A."/>
            <person name="Lagkouvardos I."/>
            <person name="Gehre L."/>
            <person name="Weinmaier T."/>
            <person name="Rattei T."/>
            <person name="Subtil A."/>
            <person name="Horn M."/>
        </authorList>
    </citation>
    <scope>NUCLEOTIDE SEQUENCE [LARGE SCALE GENOMIC DNA]</scope>
    <source>
        <strain evidence="1 2">OEW1</strain>
    </source>
</reference>
<evidence type="ECO:0000313" key="1">
    <source>
        <dbReference type="EMBL" id="KIA78751.1"/>
    </source>
</evidence>
<dbReference type="EMBL" id="JSAM01000005">
    <property type="protein sequence ID" value="KIA78751.1"/>
    <property type="molecule type" value="Genomic_DNA"/>
</dbReference>
<gene>
    <name evidence="1" type="ORF">DB43_DK00060</name>
</gene>
<sequence>MLPTTLATQLWYYVKSEHEEAHPATNAIIERIQLECYPPVSYMGRRHPNQDLVDVCKYAIIFFESTKTSYSLKNRLQRKIKHCVKLENLQFHIALKFMLEWYSATPFTKLSTKKIVTRLLQDIQMIGSDENKVEDLKKICADLSAREKTPPTLKAVLTNTLLACQSTQTQRERLNSLRISMLSPITVYIWKAKGNIGHIALKTSRQYISFLSKHRVRSDNPSNCHLYFNDLKDLNRTADQKITLYSLNTDLILQGFNILKQLNWKEATEKNCSSAIAALLILGGFRNIFDNVFSPLPDASEIQKILEAAQKKMIDIKIKYIFTGKVLPNHFSDPLKRASEIEQDQYENLIDPISLAKNAINNAIYENLKIDVKLPLYVLKRDLVLDTYRLPVNDAHRIKRHALVEMVKELHEVFLQTCLKDKTLILERVDQHTTFFKLLAQHENFNHMGYWEYLNAIIESYKFDKNTKHLKNKWLKRIEELKKLSIKEYHLGN</sequence>
<name>A0A0C1C5S8_9BACT</name>
<dbReference type="RefSeq" id="WP_013924444.1">
    <property type="nucleotide sequence ID" value="NZ_JSAM01000005.1"/>
</dbReference>
<accession>A0A0C1C5S8</accession>